<dbReference type="EMBL" id="LITT01000035">
    <property type="protein sequence ID" value="OAA84866.1"/>
    <property type="molecule type" value="Genomic_DNA"/>
</dbReference>
<dbReference type="Gene3D" id="3.40.190.10">
    <property type="entry name" value="Periplasmic binding protein-like II"/>
    <property type="match status" value="1"/>
</dbReference>
<protein>
    <recommendedName>
        <fullName evidence="3">ABC transporter substrate-binding protein</fullName>
    </recommendedName>
</protein>
<evidence type="ECO:0008006" key="3">
    <source>
        <dbReference type="Google" id="ProtNLM"/>
    </source>
</evidence>
<reference evidence="1 2" key="1">
    <citation type="journal article" date="2015" name="Biotechnol. Bioeng.">
        <title>Genome sequence and phenotypic characterization of Caulobacter segnis.</title>
        <authorList>
            <person name="Patel S."/>
            <person name="Fletcher B."/>
            <person name="Scott D.C."/>
            <person name="Ely B."/>
        </authorList>
    </citation>
    <scope>NUCLEOTIDE SEQUENCE [LARGE SCALE GENOMIC DNA]</scope>
    <source>
        <strain evidence="1 2">ERI-2</strain>
    </source>
</reference>
<dbReference type="PATRIC" id="fig|1538.10.peg.2669"/>
<dbReference type="AlphaFoldDB" id="A0A162KW03"/>
<proteinExistence type="predicted"/>
<dbReference type="RefSeq" id="WP_063556138.1">
    <property type="nucleotide sequence ID" value="NZ_LITT01000035.1"/>
</dbReference>
<evidence type="ECO:0000313" key="2">
    <source>
        <dbReference type="Proteomes" id="UP000077407"/>
    </source>
</evidence>
<organism evidence="1 2">
    <name type="scientific">Clostridium ljungdahlii</name>
    <dbReference type="NCBI Taxonomy" id="1538"/>
    <lineage>
        <taxon>Bacteria</taxon>
        <taxon>Bacillati</taxon>
        <taxon>Bacillota</taxon>
        <taxon>Clostridia</taxon>
        <taxon>Eubacteriales</taxon>
        <taxon>Clostridiaceae</taxon>
        <taxon>Clostridium</taxon>
    </lineage>
</organism>
<name>A0A162KW03_9CLOT</name>
<accession>A0A162KW03</accession>
<evidence type="ECO:0000313" key="1">
    <source>
        <dbReference type="EMBL" id="OAA84866.1"/>
    </source>
</evidence>
<comment type="caution">
    <text evidence="1">The sequence shown here is derived from an EMBL/GenBank/DDBJ whole genome shotgun (WGS) entry which is preliminary data.</text>
</comment>
<dbReference type="OrthoDB" id="9802202at2"/>
<gene>
    <name evidence="1" type="ORF">WY13_02769</name>
</gene>
<dbReference type="Proteomes" id="UP000077407">
    <property type="component" value="Unassembled WGS sequence"/>
</dbReference>
<sequence>MTRKKFCIGCILLSFIFIVTLFTGCGGKKDSKALVTVKLNEVARSVFYAPMYVAINKGMFKEQGINIDLTTGQGAEAAISKAQEDAIREITSS</sequence>
<dbReference type="PROSITE" id="PS51257">
    <property type="entry name" value="PROKAR_LIPOPROTEIN"/>
    <property type="match status" value="1"/>
</dbReference>